<name>A0A8H7GYF7_9ASCO</name>
<sequence>MSNKGHLGAWFGFILPFTLVLSIHVNLAGKDSETVDFAIDLLNLLLNRFAVASSDSFASQWCFLKMLVRCL</sequence>
<protein>
    <submittedName>
        <fullName evidence="2">Uncharacterized protein</fullName>
    </submittedName>
</protein>
<keyword evidence="1" id="KW-0732">Signal</keyword>
<evidence type="ECO:0000313" key="3">
    <source>
        <dbReference type="Proteomes" id="UP000649328"/>
    </source>
</evidence>
<evidence type="ECO:0000256" key="1">
    <source>
        <dbReference type="SAM" id="SignalP"/>
    </source>
</evidence>
<dbReference type="Proteomes" id="UP000649328">
    <property type="component" value="Unassembled WGS sequence"/>
</dbReference>
<feature type="chain" id="PRO_5034347628" evidence="1">
    <location>
        <begin position="23"/>
        <end position="71"/>
    </location>
</feature>
<gene>
    <name evidence="2" type="ORF">HF325_001461</name>
</gene>
<comment type="caution">
    <text evidence="2">The sequence shown here is derived from an EMBL/GenBank/DDBJ whole genome shotgun (WGS) entry which is preliminary data.</text>
</comment>
<proteinExistence type="predicted"/>
<dbReference type="EMBL" id="JACBPP010000002">
    <property type="protein sequence ID" value="KAF8004013.1"/>
    <property type="molecule type" value="Genomic_DNA"/>
</dbReference>
<accession>A0A8H7GYF7</accession>
<feature type="signal peptide" evidence="1">
    <location>
        <begin position="1"/>
        <end position="22"/>
    </location>
</feature>
<dbReference type="AlphaFoldDB" id="A0A8H7GYF7"/>
<organism evidence="2 3">
    <name type="scientific">Metschnikowia pulcherrima</name>
    <dbReference type="NCBI Taxonomy" id="27326"/>
    <lineage>
        <taxon>Eukaryota</taxon>
        <taxon>Fungi</taxon>
        <taxon>Dikarya</taxon>
        <taxon>Ascomycota</taxon>
        <taxon>Saccharomycotina</taxon>
        <taxon>Pichiomycetes</taxon>
        <taxon>Metschnikowiaceae</taxon>
        <taxon>Metschnikowia</taxon>
    </lineage>
</organism>
<keyword evidence="3" id="KW-1185">Reference proteome</keyword>
<evidence type="ECO:0000313" key="2">
    <source>
        <dbReference type="EMBL" id="KAF8004013.1"/>
    </source>
</evidence>
<reference evidence="2" key="1">
    <citation type="submission" date="2020-10" db="EMBL/GenBank/DDBJ databases">
        <title>The Whole-Genome Sequence of Metschnikowia persimmonesis, a Novel Endophytic Yeast Species Isolated from Medicinal Plant Diospyros kaki Thumb.</title>
        <authorList>
            <person name="Rahmat E."/>
            <person name="Kang Y."/>
        </authorList>
    </citation>
    <scope>NUCLEOTIDE SEQUENCE</scope>
    <source>
        <strain evidence="2">KIOM G15050</strain>
    </source>
</reference>